<feature type="transmembrane region" description="Helical" evidence="2">
    <location>
        <begin position="186"/>
        <end position="208"/>
    </location>
</feature>
<accession>A0A5B8MKU5</accession>
<sequence length="226" mass="23542">MACRVALRAALEWRKGATGGSGVRTLTTSSTSSTAQQVGSESAAKPARGGGVLPWALAVAGMIPFAALTPIGAEALGGVEELKQVPGLECVLARSSELQRTYAATIVSFLGAVHWGTALAQPPVGGSPARFVSLRYLWGVSPSLLAWGSLALPEVWCYSGMIGSLLSCYAVDRAAVKRNLLPNWYLPIRTSATTVATLSLGCSLYLAWSKMSQRAKAARGRTGSDS</sequence>
<proteinExistence type="predicted"/>
<keyword evidence="2" id="KW-0812">Transmembrane</keyword>
<dbReference type="InterPro" id="IPR021836">
    <property type="entry name" value="DUF3429"/>
</dbReference>
<dbReference type="Pfam" id="PF11911">
    <property type="entry name" value="DUF3429"/>
    <property type="match status" value="1"/>
</dbReference>
<feature type="region of interest" description="Disordered" evidence="1">
    <location>
        <begin position="18"/>
        <end position="47"/>
    </location>
</feature>
<evidence type="ECO:0000256" key="2">
    <source>
        <dbReference type="SAM" id="Phobius"/>
    </source>
</evidence>
<keyword evidence="4" id="KW-1185">Reference proteome</keyword>
<reference evidence="3 4" key="1">
    <citation type="submission" date="2018-07" db="EMBL/GenBank/DDBJ databases">
        <title>The complete nuclear genome of the prasinophyte Chloropicon primus (CCMP1205).</title>
        <authorList>
            <person name="Pombert J.-F."/>
            <person name="Otis C."/>
            <person name="Turmel M."/>
            <person name="Lemieux C."/>
        </authorList>
    </citation>
    <scope>NUCLEOTIDE SEQUENCE [LARGE SCALE GENOMIC DNA]</scope>
    <source>
        <strain evidence="3 4">CCMP1205</strain>
    </source>
</reference>
<keyword evidence="2" id="KW-1133">Transmembrane helix</keyword>
<dbReference type="OrthoDB" id="194289at2759"/>
<dbReference type="STRING" id="1764295.A0A5B8MKU5"/>
<dbReference type="Proteomes" id="UP000316726">
    <property type="component" value="Chromosome 3"/>
</dbReference>
<evidence type="ECO:0000313" key="3">
    <source>
        <dbReference type="EMBL" id="QDZ19992.1"/>
    </source>
</evidence>
<feature type="compositionally biased region" description="Low complexity" evidence="1">
    <location>
        <begin position="23"/>
        <end position="40"/>
    </location>
</feature>
<keyword evidence="2" id="KW-0472">Membrane</keyword>
<dbReference type="PANTHER" id="PTHR15887:SF1">
    <property type="entry name" value="TRANSMEMBRANE PROTEIN 69"/>
    <property type="match status" value="1"/>
</dbReference>
<dbReference type="PANTHER" id="PTHR15887">
    <property type="entry name" value="TRANSMEMBRANE PROTEIN 69"/>
    <property type="match status" value="1"/>
</dbReference>
<dbReference type="AlphaFoldDB" id="A0A5B8MKU5"/>
<gene>
    <name evidence="3" type="ORF">A3770_03p25100</name>
</gene>
<evidence type="ECO:0000256" key="1">
    <source>
        <dbReference type="SAM" id="MobiDB-lite"/>
    </source>
</evidence>
<name>A0A5B8MKU5_9CHLO</name>
<organism evidence="3 4">
    <name type="scientific">Chloropicon primus</name>
    <dbReference type="NCBI Taxonomy" id="1764295"/>
    <lineage>
        <taxon>Eukaryota</taxon>
        <taxon>Viridiplantae</taxon>
        <taxon>Chlorophyta</taxon>
        <taxon>Chloropicophyceae</taxon>
        <taxon>Chloropicales</taxon>
        <taxon>Chloropicaceae</taxon>
        <taxon>Chloropicon</taxon>
    </lineage>
</organism>
<evidence type="ECO:0000313" key="4">
    <source>
        <dbReference type="Proteomes" id="UP000316726"/>
    </source>
</evidence>
<dbReference type="EMBL" id="CP031036">
    <property type="protein sequence ID" value="QDZ19992.1"/>
    <property type="molecule type" value="Genomic_DNA"/>
</dbReference>
<protein>
    <submittedName>
        <fullName evidence="3">Uncharacterized protein</fullName>
    </submittedName>
</protein>